<keyword evidence="5" id="KW-0964">Secreted</keyword>
<evidence type="ECO:0000256" key="9">
    <source>
        <dbReference type="ARBA" id="ARBA00023004"/>
    </source>
</evidence>
<dbReference type="GO" id="GO:0005576">
    <property type="term" value="C:extracellular region"/>
    <property type="evidence" value="ECO:0007669"/>
    <property type="project" value="UniProtKB-SubCell"/>
</dbReference>
<sequence>MRLSFALAVAALASTVSASFVARQGGLPGCATTCIATADFGSCEATDNACLCKNEGFVSSSTNCIVSTCEGDDLETSLNAAKQLCAAVGVTLTSTPAALTSATSTPAGSPSETSSGAASTTSDNAASMKGVNTLAGVAALLAAFAL</sequence>
<keyword evidence="6" id="KW-0349">Heme</keyword>
<feature type="domain" description="CFEM" evidence="16">
    <location>
        <begin position="1"/>
        <end position="110"/>
    </location>
</feature>
<dbReference type="InterPro" id="IPR008427">
    <property type="entry name" value="Extracellular_membr_CFEM_dom"/>
</dbReference>
<keyword evidence="10" id="KW-0472">Membrane</keyword>
<feature type="signal peptide" evidence="15">
    <location>
        <begin position="1"/>
        <end position="18"/>
    </location>
</feature>
<dbReference type="PROSITE" id="PS52012">
    <property type="entry name" value="CFEM"/>
    <property type="match status" value="1"/>
</dbReference>
<evidence type="ECO:0000256" key="11">
    <source>
        <dbReference type="ARBA" id="ARBA00023157"/>
    </source>
</evidence>
<evidence type="ECO:0000256" key="8">
    <source>
        <dbReference type="ARBA" id="ARBA00022729"/>
    </source>
</evidence>
<evidence type="ECO:0000256" key="2">
    <source>
        <dbReference type="ARBA" id="ARBA00004613"/>
    </source>
</evidence>
<evidence type="ECO:0000313" key="17">
    <source>
        <dbReference type="EMBL" id="KAF7762432.1"/>
    </source>
</evidence>
<dbReference type="SMART" id="SM00747">
    <property type="entry name" value="CFEM"/>
    <property type="match status" value="1"/>
</dbReference>
<feature type="compositionally biased region" description="Low complexity" evidence="14">
    <location>
        <begin position="100"/>
        <end position="122"/>
    </location>
</feature>
<reference evidence="17 18" key="1">
    <citation type="journal article" name="Sci. Rep.">
        <title>Telomere-to-telomere assembled and centromere annotated genomes of the two main subspecies of the button mushroom Agaricus bisporus reveal especially polymorphic chromosome ends.</title>
        <authorList>
            <person name="Sonnenberg A.S.M."/>
            <person name="Sedaghat-Telgerd N."/>
            <person name="Lavrijssen B."/>
            <person name="Ohm R.A."/>
            <person name="Hendrickx P.M."/>
            <person name="Scholtmeijer K."/>
            <person name="Baars J.J.P."/>
            <person name="van Peer A."/>
        </authorList>
    </citation>
    <scope>NUCLEOTIDE SEQUENCE [LARGE SCALE GENOMIC DNA]</scope>
    <source>
        <strain evidence="17 18">H119_p4</strain>
    </source>
</reference>
<protein>
    <recommendedName>
        <fullName evidence="16">CFEM domain-containing protein</fullName>
    </recommendedName>
</protein>
<evidence type="ECO:0000256" key="12">
    <source>
        <dbReference type="ARBA" id="ARBA00023180"/>
    </source>
</evidence>
<keyword evidence="13" id="KW-0449">Lipoprotein</keyword>
<dbReference type="PANTHER" id="PTHR37928:SF2">
    <property type="entry name" value="GPI ANCHORED CFEM DOMAIN PROTEIN (AFU_ORTHOLOGUE AFUA_6G10580)"/>
    <property type="match status" value="1"/>
</dbReference>
<keyword evidence="11" id="KW-1015">Disulfide bond</keyword>
<accession>A0A8H7EXZ8</accession>
<dbReference type="GO" id="GO:0005886">
    <property type="term" value="C:plasma membrane"/>
    <property type="evidence" value="ECO:0007669"/>
    <property type="project" value="UniProtKB-SubCell"/>
</dbReference>
<dbReference type="Pfam" id="PF05730">
    <property type="entry name" value="CFEM"/>
    <property type="match status" value="1"/>
</dbReference>
<keyword evidence="9" id="KW-0408">Iron</keyword>
<dbReference type="InterPro" id="IPR051735">
    <property type="entry name" value="CFEM_domain"/>
</dbReference>
<dbReference type="EMBL" id="JABXXO010000012">
    <property type="protein sequence ID" value="KAF7762432.1"/>
    <property type="molecule type" value="Genomic_DNA"/>
</dbReference>
<evidence type="ECO:0000256" key="5">
    <source>
        <dbReference type="ARBA" id="ARBA00022525"/>
    </source>
</evidence>
<comment type="similarity">
    <text evidence="3">Belongs to the RBT5 family.</text>
</comment>
<evidence type="ECO:0000256" key="3">
    <source>
        <dbReference type="ARBA" id="ARBA00010031"/>
    </source>
</evidence>
<evidence type="ECO:0000259" key="16">
    <source>
        <dbReference type="PROSITE" id="PS52012"/>
    </source>
</evidence>
<comment type="caution">
    <text evidence="17">The sequence shown here is derived from an EMBL/GenBank/DDBJ whole genome shotgun (WGS) entry which is preliminary data.</text>
</comment>
<name>A0A8H7EXZ8_AGABI</name>
<feature type="chain" id="PRO_5034687360" description="CFEM domain-containing protein" evidence="15">
    <location>
        <begin position="19"/>
        <end position="146"/>
    </location>
</feature>
<evidence type="ECO:0000256" key="14">
    <source>
        <dbReference type="SAM" id="MobiDB-lite"/>
    </source>
</evidence>
<dbReference type="GO" id="GO:0046872">
    <property type="term" value="F:metal ion binding"/>
    <property type="evidence" value="ECO:0007669"/>
    <property type="project" value="UniProtKB-KW"/>
</dbReference>
<evidence type="ECO:0000256" key="7">
    <source>
        <dbReference type="ARBA" id="ARBA00022723"/>
    </source>
</evidence>
<evidence type="ECO:0000256" key="6">
    <source>
        <dbReference type="ARBA" id="ARBA00022617"/>
    </source>
</evidence>
<dbReference type="PANTHER" id="PTHR37928">
    <property type="entry name" value="CFEM DOMAIN PROTEIN (AFU_ORTHOLOGUE AFUA_6G14090)"/>
    <property type="match status" value="1"/>
</dbReference>
<evidence type="ECO:0000256" key="15">
    <source>
        <dbReference type="SAM" id="SignalP"/>
    </source>
</evidence>
<evidence type="ECO:0000256" key="10">
    <source>
        <dbReference type="ARBA" id="ARBA00023136"/>
    </source>
</evidence>
<keyword evidence="8 15" id="KW-0732">Signal</keyword>
<keyword evidence="7" id="KW-0479">Metal-binding</keyword>
<dbReference type="AlphaFoldDB" id="A0A8H7EXZ8"/>
<organism evidence="17 18">
    <name type="scientific">Agaricus bisporus var. burnettii</name>
    <dbReference type="NCBI Taxonomy" id="192524"/>
    <lineage>
        <taxon>Eukaryota</taxon>
        <taxon>Fungi</taxon>
        <taxon>Dikarya</taxon>
        <taxon>Basidiomycota</taxon>
        <taxon>Agaricomycotina</taxon>
        <taxon>Agaricomycetes</taxon>
        <taxon>Agaricomycetidae</taxon>
        <taxon>Agaricales</taxon>
        <taxon>Agaricineae</taxon>
        <taxon>Agaricaceae</taxon>
        <taxon>Agaricus</taxon>
    </lineage>
</organism>
<comment type="subcellular location">
    <subcellularLocation>
        <location evidence="1">Cell membrane</location>
        <topology evidence="1">Lipid-anchor</topology>
        <topology evidence="1">GPI-anchor</topology>
    </subcellularLocation>
    <subcellularLocation>
        <location evidence="2">Secreted</location>
    </subcellularLocation>
</comment>
<gene>
    <name evidence="17" type="ORF">Agabi119p4_9025</name>
</gene>
<dbReference type="Proteomes" id="UP000629468">
    <property type="component" value="Unassembled WGS sequence"/>
</dbReference>
<proteinExistence type="inferred from homology"/>
<evidence type="ECO:0000256" key="4">
    <source>
        <dbReference type="ARBA" id="ARBA00022475"/>
    </source>
</evidence>
<keyword evidence="4" id="KW-1003">Cell membrane</keyword>
<evidence type="ECO:0000256" key="1">
    <source>
        <dbReference type="ARBA" id="ARBA00004609"/>
    </source>
</evidence>
<evidence type="ECO:0000313" key="18">
    <source>
        <dbReference type="Proteomes" id="UP000629468"/>
    </source>
</evidence>
<evidence type="ECO:0000256" key="13">
    <source>
        <dbReference type="ARBA" id="ARBA00023288"/>
    </source>
</evidence>
<keyword evidence="12" id="KW-0325">Glycoprotein</keyword>
<feature type="region of interest" description="Disordered" evidence="14">
    <location>
        <begin position="100"/>
        <end position="123"/>
    </location>
</feature>